<dbReference type="EMBL" id="CP028352">
    <property type="protein sequence ID" value="AVV40011.1"/>
    <property type="molecule type" value="Genomic_DNA"/>
</dbReference>
<evidence type="ECO:0000313" key="5">
    <source>
        <dbReference type="Proteomes" id="UP000241538"/>
    </source>
</evidence>
<evidence type="ECO:0000259" key="3">
    <source>
        <dbReference type="Pfam" id="PF08805"/>
    </source>
</evidence>
<sequence length="197" mass="20097">MSTLKKKTISAVHRGAFNLTEAAIVGVLVLLAIIYYISSGNSLFGRSDYTEEITNASDMMTNTRGLLKTAGSYQFSSSSDMTGALIKFGGVPSTIAITGDKSAGSATMTNRWNGTITVAPVSTGGGSKTSFSLTYTKVPMEACTQMSQKLSGANNVASTSINGSTTSGTVSASVASSQCAADSGSTGTNTLVFTSNT</sequence>
<proteinExistence type="predicted"/>
<keyword evidence="2" id="KW-0812">Transmembrane</keyword>
<dbReference type="RefSeq" id="WP_107320577.1">
    <property type="nucleotide sequence ID" value="NZ_CP028352.1"/>
</dbReference>
<name>A0AAN1TXX8_9GAMM</name>
<gene>
    <name evidence="4" type="ORF">C9381_22530</name>
</gene>
<reference evidence="4 5" key="1">
    <citation type="journal article" date="2018" name="Int J Genomics">
        <title>Comparative Genomics Analysis of Plasmid pPV989-94 from a Clinical Isolate of Pantoea vagans PV989.</title>
        <authorList>
            <person name="Xu L."/>
            <person name="Yin M."/>
            <person name="Zhu T."/>
            <person name="Lu J."/>
            <person name="Bao Q."/>
        </authorList>
    </citation>
    <scope>NUCLEOTIDE SEQUENCE [LARGE SCALE GENOMIC DNA]</scope>
    <source>
        <strain evidence="4 5">PV989</strain>
    </source>
</reference>
<protein>
    <submittedName>
        <fullName evidence="4">Prepilin</fullName>
    </submittedName>
</protein>
<keyword evidence="2" id="KW-1133">Transmembrane helix</keyword>
<keyword evidence="2" id="KW-0472">Membrane</keyword>
<evidence type="ECO:0000256" key="1">
    <source>
        <dbReference type="ARBA" id="ARBA00004370"/>
    </source>
</evidence>
<dbReference type="SUPFAM" id="SSF54523">
    <property type="entry name" value="Pili subunits"/>
    <property type="match status" value="1"/>
</dbReference>
<dbReference type="InterPro" id="IPR014911">
    <property type="entry name" value="PilS_N"/>
</dbReference>
<geneLocation type="plasmid" evidence="5">
    <name>ppv989-94</name>
</geneLocation>
<keyword evidence="4" id="KW-0614">Plasmid</keyword>
<evidence type="ECO:0000313" key="4">
    <source>
        <dbReference type="EMBL" id="AVV40011.1"/>
    </source>
</evidence>
<feature type="transmembrane region" description="Helical" evidence="2">
    <location>
        <begin position="16"/>
        <end position="37"/>
    </location>
</feature>
<comment type="subcellular location">
    <subcellularLocation>
        <location evidence="1">Membrane</location>
    </subcellularLocation>
</comment>
<dbReference type="Proteomes" id="UP000241538">
    <property type="component" value="Plasmid pPV989-94"/>
</dbReference>
<dbReference type="AlphaFoldDB" id="A0AAN1TXX8"/>
<dbReference type="InterPro" id="IPR045584">
    <property type="entry name" value="Pilin-like"/>
</dbReference>
<organism evidence="4 5">
    <name type="scientific">Pantoea vagans</name>
    <dbReference type="NCBI Taxonomy" id="470934"/>
    <lineage>
        <taxon>Bacteria</taxon>
        <taxon>Pseudomonadati</taxon>
        <taxon>Pseudomonadota</taxon>
        <taxon>Gammaproteobacteria</taxon>
        <taxon>Enterobacterales</taxon>
        <taxon>Erwiniaceae</taxon>
        <taxon>Pantoea</taxon>
    </lineage>
</organism>
<accession>A0AAN1TXX8</accession>
<dbReference type="GO" id="GO:0016020">
    <property type="term" value="C:membrane"/>
    <property type="evidence" value="ECO:0007669"/>
    <property type="project" value="UniProtKB-SubCell"/>
</dbReference>
<feature type="domain" description="Type 4 secretion system PilS N-terminal" evidence="3">
    <location>
        <begin position="49"/>
        <end position="196"/>
    </location>
</feature>
<evidence type="ECO:0000256" key="2">
    <source>
        <dbReference type="SAM" id="Phobius"/>
    </source>
</evidence>
<dbReference type="Gene3D" id="3.30.1690.10">
    <property type="entry name" value="TcpA-like pilin"/>
    <property type="match status" value="1"/>
</dbReference>
<dbReference type="Pfam" id="PF08805">
    <property type="entry name" value="PilS"/>
    <property type="match status" value="1"/>
</dbReference>